<evidence type="ECO:0008006" key="3">
    <source>
        <dbReference type="Google" id="ProtNLM"/>
    </source>
</evidence>
<evidence type="ECO:0000313" key="1">
    <source>
        <dbReference type="EMBL" id="KAL0011036.1"/>
    </source>
</evidence>
<proteinExistence type="predicted"/>
<comment type="caution">
    <text evidence="1">The sequence shown here is derived from an EMBL/GenBank/DDBJ whole genome shotgun (WGS) entry which is preliminary data.</text>
</comment>
<name>A0AAW2DKT8_9ROSI</name>
<dbReference type="Proteomes" id="UP001459277">
    <property type="component" value="Unassembled WGS sequence"/>
</dbReference>
<dbReference type="EMBL" id="JAZDWU010000002">
    <property type="protein sequence ID" value="KAL0011036.1"/>
    <property type="molecule type" value="Genomic_DNA"/>
</dbReference>
<reference evidence="1 2" key="1">
    <citation type="submission" date="2024-01" db="EMBL/GenBank/DDBJ databases">
        <title>A telomere-to-telomere, gap-free genome of sweet tea (Lithocarpus litseifolius).</title>
        <authorList>
            <person name="Zhou J."/>
        </authorList>
    </citation>
    <scope>NUCLEOTIDE SEQUENCE [LARGE SCALE GENOMIC DNA]</scope>
    <source>
        <strain evidence="1">Zhou-2022a</strain>
        <tissue evidence="1">Leaf</tissue>
    </source>
</reference>
<dbReference type="AlphaFoldDB" id="A0AAW2DKT8"/>
<dbReference type="InterPro" id="IPR040256">
    <property type="entry name" value="At4g02000-like"/>
</dbReference>
<organism evidence="1 2">
    <name type="scientific">Lithocarpus litseifolius</name>
    <dbReference type="NCBI Taxonomy" id="425828"/>
    <lineage>
        <taxon>Eukaryota</taxon>
        <taxon>Viridiplantae</taxon>
        <taxon>Streptophyta</taxon>
        <taxon>Embryophyta</taxon>
        <taxon>Tracheophyta</taxon>
        <taxon>Spermatophyta</taxon>
        <taxon>Magnoliopsida</taxon>
        <taxon>eudicotyledons</taxon>
        <taxon>Gunneridae</taxon>
        <taxon>Pentapetalae</taxon>
        <taxon>rosids</taxon>
        <taxon>fabids</taxon>
        <taxon>Fagales</taxon>
        <taxon>Fagaceae</taxon>
        <taxon>Lithocarpus</taxon>
    </lineage>
</organism>
<gene>
    <name evidence="1" type="ORF">SO802_006144</name>
</gene>
<accession>A0AAW2DKT8</accession>
<sequence length="218" mass="24898">MEVIIRTFSPLWRVRNGFKVREAGDHIRLFVFDNAKEVDKIMASEPLSFDKHLVDLHRLANAIPVQEVAFNTVSVWVQIHDISVSFLNKEVAEDLCEAVGVVDRSSKDDEMDGGSYIRVRVRVDILVPLCRGRVLSIEDEEELWVSFKMSSLVAKKATPPSWEVRVKDSHENLRMEKETKVAEVQIAETFNQGWREGGQDWVSWGVPNNKHEALNTSP</sequence>
<evidence type="ECO:0000313" key="2">
    <source>
        <dbReference type="Proteomes" id="UP001459277"/>
    </source>
</evidence>
<dbReference type="PANTHER" id="PTHR31286">
    <property type="entry name" value="GLYCINE-RICH CELL WALL STRUCTURAL PROTEIN 1.8-LIKE"/>
    <property type="match status" value="1"/>
</dbReference>
<protein>
    <recommendedName>
        <fullName evidence="3">DUF4283 domain-containing protein</fullName>
    </recommendedName>
</protein>
<keyword evidence="2" id="KW-1185">Reference proteome</keyword>
<dbReference type="PANTHER" id="PTHR31286:SF167">
    <property type="entry name" value="OS09G0268800 PROTEIN"/>
    <property type="match status" value="1"/>
</dbReference>